<gene>
    <name evidence="1" type="ORF">GCM10007414_39350</name>
</gene>
<comment type="caution">
    <text evidence="1">The sequence shown here is derived from an EMBL/GenBank/DDBJ whole genome shotgun (WGS) entry which is preliminary data.</text>
</comment>
<dbReference type="RefSeq" id="WP_055733289.1">
    <property type="nucleotide sequence ID" value="NZ_BMDY01000053.1"/>
</dbReference>
<sequence>MKSYSTLRNLLISVFSVDVGLEENEEIEALERVLSDSSQRMEIEGELRQLFQDTSISWSELLENDEYVVYPADDEADAKAYVVESLWNRVFPNELAP</sequence>
<dbReference type="EMBL" id="BMDY01000053">
    <property type="protein sequence ID" value="GGB22084.1"/>
    <property type="molecule type" value="Genomic_DNA"/>
</dbReference>
<organism evidence="1 2">
    <name type="scientific">Agarivorans gilvus</name>
    <dbReference type="NCBI Taxonomy" id="680279"/>
    <lineage>
        <taxon>Bacteria</taxon>
        <taxon>Pseudomonadati</taxon>
        <taxon>Pseudomonadota</taxon>
        <taxon>Gammaproteobacteria</taxon>
        <taxon>Alteromonadales</taxon>
        <taxon>Alteromonadaceae</taxon>
        <taxon>Agarivorans</taxon>
    </lineage>
</organism>
<keyword evidence="2" id="KW-1185">Reference proteome</keyword>
<protein>
    <submittedName>
        <fullName evidence="1">Uncharacterized protein</fullName>
    </submittedName>
</protein>
<evidence type="ECO:0000313" key="1">
    <source>
        <dbReference type="EMBL" id="GGB22084.1"/>
    </source>
</evidence>
<proteinExistence type="predicted"/>
<reference evidence="2" key="1">
    <citation type="journal article" date="2019" name="Int. J. Syst. Evol. Microbiol.">
        <title>The Global Catalogue of Microorganisms (GCM) 10K type strain sequencing project: providing services to taxonomists for standard genome sequencing and annotation.</title>
        <authorList>
            <consortium name="The Broad Institute Genomics Platform"/>
            <consortium name="The Broad Institute Genome Sequencing Center for Infectious Disease"/>
            <person name="Wu L."/>
            <person name="Ma J."/>
        </authorList>
    </citation>
    <scope>NUCLEOTIDE SEQUENCE [LARGE SCALE GENOMIC DNA]</scope>
    <source>
        <strain evidence="2">CGMCC 1.10131</strain>
    </source>
</reference>
<dbReference type="Proteomes" id="UP000651977">
    <property type="component" value="Unassembled WGS sequence"/>
</dbReference>
<name>A0ABQ1I8N5_9ALTE</name>
<accession>A0ABQ1I8N5</accession>
<evidence type="ECO:0000313" key="2">
    <source>
        <dbReference type="Proteomes" id="UP000651977"/>
    </source>
</evidence>